<dbReference type="Proteomes" id="UP001141327">
    <property type="component" value="Unassembled WGS sequence"/>
</dbReference>
<protein>
    <submittedName>
        <fullName evidence="2">Uncharacterized protein</fullName>
    </submittedName>
</protein>
<evidence type="ECO:0000256" key="1">
    <source>
        <dbReference type="SAM" id="MobiDB-lite"/>
    </source>
</evidence>
<reference evidence="2" key="1">
    <citation type="journal article" date="2022" name="bioRxiv">
        <title>Genomics of Preaxostyla Flagellates Illuminates Evolutionary Transitions and the Path Towards Mitochondrial Loss.</title>
        <authorList>
            <person name="Novak L.V.F."/>
            <person name="Treitli S.C."/>
            <person name="Pyrih J."/>
            <person name="Halakuc P."/>
            <person name="Pipaliya S.V."/>
            <person name="Vacek V."/>
            <person name="Brzon O."/>
            <person name="Soukal P."/>
            <person name="Eme L."/>
            <person name="Dacks J.B."/>
            <person name="Karnkowska A."/>
            <person name="Elias M."/>
            <person name="Hampl V."/>
        </authorList>
    </citation>
    <scope>NUCLEOTIDE SEQUENCE</scope>
    <source>
        <strain evidence="2">RCP-MX</strain>
    </source>
</reference>
<evidence type="ECO:0000313" key="2">
    <source>
        <dbReference type="EMBL" id="KAJ4462878.1"/>
    </source>
</evidence>
<name>A0ABQ8UVH6_9EUKA</name>
<dbReference type="EMBL" id="JAPMOS010000001">
    <property type="protein sequence ID" value="KAJ4462878.1"/>
    <property type="molecule type" value="Genomic_DNA"/>
</dbReference>
<sequence>MTAVELDDLRCVITTASERGDIPFTTAALSDGVYTAVWGSFTYGSATRGGVNLWSRESTGRLRPSGGSAPIWRDVRIELSAVKKQQPGTRVVLFNTTIPAATIERAASQQTEHKVSSGDGLGAQSTSEGSLVTVCDGDPRLEIGITHTLHDRQELCVVRARLTQAGLAQAIGAPGCH</sequence>
<proteinExistence type="predicted"/>
<evidence type="ECO:0000313" key="3">
    <source>
        <dbReference type="Proteomes" id="UP001141327"/>
    </source>
</evidence>
<organism evidence="2 3">
    <name type="scientific">Paratrimastix pyriformis</name>
    <dbReference type="NCBI Taxonomy" id="342808"/>
    <lineage>
        <taxon>Eukaryota</taxon>
        <taxon>Metamonada</taxon>
        <taxon>Preaxostyla</taxon>
        <taxon>Paratrimastigidae</taxon>
        <taxon>Paratrimastix</taxon>
    </lineage>
</organism>
<gene>
    <name evidence="2" type="ORF">PAPYR_86</name>
</gene>
<accession>A0ABQ8UVH6</accession>
<feature type="region of interest" description="Disordered" evidence="1">
    <location>
        <begin position="109"/>
        <end position="129"/>
    </location>
</feature>
<comment type="caution">
    <text evidence="2">The sequence shown here is derived from an EMBL/GenBank/DDBJ whole genome shotgun (WGS) entry which is preliminary data.</text>
</comment>
<keyword evidence="3" id="KW-1185">Reference proteome</keyword>